<comment type="caution">
    <text evidence="2">The sequence shown here is derived from an EMBL/GenBank/DDBJ whole genome shotgun (WGS) entry which is preliminary data.</text>
</comment>
<feature type="region of interest" description="Disordered" evidence="1">
    <location>
        <begin position="57"/>
        <end position="79"/>
    </location>
</feature>
<keyword evidence="3" id="KW-1185">Reference proteome</keyword>
<evidence type="ECO:0000313" key="3">
    <source>
        <dbReference type="Proteomes" id="UP001419268"/>
    </source>
</evidence>
<evidence type="ECO:0000256" key="1">
    <source>
        <dbReference type="SAM" id="MobiDB-lite"/>
    </source>
</evidence>
<feature type="region of interest" description="Disordered" evidence="1">
    <location>
        <begin position="228"/>
        <end position="338"/>
    </location>
</feature>
<organism evidence="2 3">
    <name type="scientific">Stephania cephalantha</name>
    <dbReference type="NCBI Taxonomy" id="152367"/>
    <lineage>
        <taxon>Eukaryota</taxon>
        <taxon>Viridiplantae</taxon>
        <taxon>Streptophyta</taxon>
        <taxon>Embryophyta</taxon>
        <taxon>Tracheophyta</taxon>
        <taxon>Spermatophyta</taxon>
        <taxon>Magnoliopsida</taxon>
        <taxon>Ranunculales</taxon>
        <taxon>Menispermaceae</taxon>
        <taxon>Menispermoideae</taxon>
        <taxon>Cissampelideae</taxon>
        <taxon>Stephania</taxon>
    </lineage>
</organism>
<feature type="region of interest" description="Disordered" evidence="1">
    <location>
        <begin position="119"/>
        <end position="141"/>
    </location>
</feature>
<name>A0AAP0P0D9_9MAGN</name>
<feature type="compositionally biased region" description="Pro residues" evidence="1">
    <location>
        <begin position="316"/>
        <end position="326"/>
    </location>
</feature>
<feature type="compositionally biased region" description="Polar residues" evidence="1">
    <location>
        <begin position="123"/>
        <end position="138"/>
    </location>
</feature>
<protein>
    <submittedName>
        <fullName evidence="2">Uncharacterized protein</fullName>
    </submittedName>
</protein>
<dbReference type="AlphaFoldDB" id="A0AAP0P0D9"/>
<dbReference type="PANTHER" id="PTHR36373:SF1">
    <property type="entry name" value="EXPRESSED PROTEIN"/>
    <property type="match status" value="1"/>
</dbReference>
<dbReference type="PANTHER" id="PTHR36373">
    <property type="entry name" value="EXPRESSED PROTEIN"/>
    <property type="match status" value="1"/>
</dbReference>
<accession>A0AAP0P0D9</accession>
<feature type="compositionally biased region" description="Basic and acidic residues" evidence="1">
    <location>
        <begin position="228"/>
        <end position="240"/>
    </location>
</feature>
<gene>
    <name evidence="2" type="ORF">Scep_014240</name>
</gene>
<dbReference type="Proteomes" id="UP001419268">
    <property type="component" value="Unassembled WGS sequence"/>
</dbReference>
<dbReference type="EMBL" id="JBBNAG010000006">
    <property type="protein sequence ID" value="KAK9125394.1"/>
    <property type="molecule type" value="Genomic_DNA"/>
</dbReference>
<feature type="compositionally biased region" description="Basic and acidic residues" evidence="1">
    <location>
        <begin position="287"/>
        <end position="303"/>
    </location>
</feature>
<reference evidence="2 3" key="1">
    <citation type="submission" date="2024-01" db="EMBL/GenBank/DDBJ databases">
        <title>Genome assemblies of Stephania.</title>
        <authorList>
            <person name="Yang L."/>
        </authorList>
    </citation>
    <scope>NUCLEOTIDE SEQUENCE [LARGE SCALE GENOMIC DNA]</scope>
    <source>
        <strain evidence="2">JXDWG</strain>
        <tissue evidence="2">Leaf</tissue>
    </source>
</reference>
<evidence type="ECO:0000313" key="2">
    <source>
        <dbReference type="EMBL" id="KAK9125394.1"/>
    </source>
</evidence>
<feature type="compositionally biased region" description="Low complexity" evidence="1">
    <location>
        <begin position="66"/>
        <end position="75"/>
    </location>
</feature>
<proteinExistence type="predicted"/>
<sequence>MEPAKIDWKNVRSRFIEDEIYERINAPKWFDFSDPDKFVEDDEAWFCTPHCRHPKTAEDYVKSAPSSSSSSSSSSTKMKHLRSLSVSEIFARGDRSSSVKQVASKNVDKASKEVLCRTPETFGGNQENSNPNASTTPGHGSKYLKLPVNSVKPKLKSTLSASNLFAGRFDPIKEFCNELKKLVIGAKAREKAKMDEENVQLVSSGLSDENERGNMLLIEVEKEISGAMKESGEGEKHGKESCGGSNESPTENKPLLEIKKDNSSNTMQRKKKEHRRMNDEIENIPDNLREVELREKNIRKDRTPPSPQCFSNSKMPPRPMKTPTPLKPCRSKPKERGLLREVEQSDRVVAETSADKADSSNFDVAGRGAIRSVDMFGVFKPCTF</sequence>